<evidence type="ECO:0000256" key="6">
    <source>
        <dbReference type="ARBA" id="ARBA00023136"/>
    </source>
</evidence>
<keyword evidence="7" id="KW-0675">Receptor</keyword>
<organism evidence="9 10">
    <name type="scientific">Octopus vulgaris</name>
    <name type="common">Common octopus</name>
    <dbReference type="NCBI Taxonomy" id="6645"/>
    <lineage>
        <taxon>Eukaryota</taxon>
        <taxon>Metazoa</taxon>
        <taxon>Spiralia</taxon>
        <taxon>Lophotrochozoa</taxon>
        <taxon>Mollusca</taxon>
        <taxon>Cephalopoda</taxon>
        <taxon>Coleoidea</taxon>
        <taxon>Octopodiformes</taxon>
        <taxon>Octopoda</taxon>
        <taxon>Incirrata</taxon>
        <taxon>Octopodidae</taxon>
        <taxon>Octopus</taxon>
    </lineage>
</organism>
<protein>
    <submittedName>
        <fullName evidence="9">Gustatory receptor for sugar taste 61a-like</fullName>
    </submittedName>
</protein>
<comment type="subcellular location">
    <subcellularLocation>
        <location evidence="1">Cell membrane</location>
        <topology evidence="1">Multi-pass membrane protein</topology>
    </subcellularLocation>
</comment>
<evidence type="ECO:0000256" key="2">
    <source>
        <dbReference type="ARBA" id="ARBA00005327"/>
    </source>
</evidence>
<dbReference type="GO" id="GO:0008527">
    <property type="term" value="F:taste receptor activity"/>
    <property type="evidence" value="ECO:0007669"/>
    <property type="project" value="InterPro"/>
</dbReference>
<evidence type="ECO:0000313" key="9">
    <source>
        <dbReference type="EMBL" id="CAI9733792.1"/>
    </source>
</evidence>
<evidence type="ECO:0000256" key="5">
    <source>
        <dbReference type="ARBA" id="ARBA00022989"/>
    </source>
</evidence>
<proteinExistence type="inferred from homology"/>
<keyword evidence="6 8" id="KW-0472">Membrane</keyword>
<reference evidence="9" key="1">
    <citation type="submission" date="2023-08" db="EMBL/GenBank/DDBJ databases">
        <authorList>
            <person name="Alioto T."/>
            <person name="Alioto T."/>
            <person name="Gomez Garrido J."/>
        </authorList>
    </citation>
    <scope>NUCLEOTIDE SEQUENCE</scope>
</reference>
<dbReference type="GO" id="GO:0050916">
    <property type="term" value="P:sensory perception of sweet taste"/>
    <property type="evidence" value="ECO:0007669"/>
    <property type="project" value="UniProtKB-ARBA"/>
</dbReference>
<evidence type="ECO:0000256" key="8">
    <source>
        <dbReference type="SAM" id="Phobius"/>
    </source>
</evidence>
<sequence>MSYTSDKDVLYIRQRCPIHQTKMSYTSEKDVLYIRHRCPIHPTRMSFTSEKDVLYIRERCPIHPTKMSYTPDKDVLRIRQGCPILPTRMSKHLTKISCTSDKDVLYIRQGCPIHPTKMSYTSKFSHNGCSLSLAWVRYHLLNDIRPRNSDVIAIFSTRDLLPVLHRLRLDDNMKEQELELLMFVNQLSGPDIGLSACDIIVITRQTLLTVAGMLVTYFILMVQFRDSAETKLSLCMCSNSANRTWNKTG</sequence>
<evidence type="ECO:0000256" key="7">
    <source>
        <dbReference type="ARBA" id="ARBA00023170"/>
    </source>
</evidence>
<dbReference type="Pfam" id="PF06151">
    <property type="entry name" value="Trehalose_recp"/>
    <property type="match status" value="1"/>
</dbReference>
<keyword evidence="3" id="KW-1003">Cell membrane</keyword>
<name>A0AA36FDP7_OCTVU</name>
<dbReference type="Proteomes" id="UP001162480">
    <property type="component" value="Chromosome 15"/>
</dbReference>
<keyword evidence="4 8" id="KW-0812">Transmembrane</keyword>
<dbReference type="GO" id="GO:0005886">
    <property type="term" value="C:plasma membrane"/>
    <property type="evidence" value="ECO:0007669"/>
    <property type="project" value="UniProtKB-SubCell"/>
</dbReference>
<evidence type="ECO:0000256" key="3">
    <source>
        <dbReference type="ARBA" id="ARBA00022475"/>
    </source>
</evidence>
<comment type="similarity">
    <text evidence="2">Belongs to the insect chemoreceptor superfamily. Gustatory receptor (GR) family. Gr5a subfamily.</text>
</comment>
<keyword evidence="5 8" id="KW-1133">Transmembrane helix</keyword>
<evidence type="ECO:0000256" key="4">
    <source>
        <dbReference type="ARBA" id="ARBA00022692"/>
    </source>
</evidence>
<feature type="transmembrane region" description="Helical" evidence="8">
    <location>
        <begin position="206"/>
        <end position="224"/>
    </location>
</feature>
<keyword evidence="10" id="KW-1185">Reference proteome</keyword>
<accession>A0AA36FDP7</accession>
<gene>
    <name evidence="9" type="ORF">OCTVUL_1B022472</name>
</gene>
<dbReference type="PANTHER" id="PTHR21421">
    <property type="entry name" value="GUSTATORY RECEPTOR"/>
    <property type="match status" value="1"/>
</dbReference>
<dbReference type="AlphaFoldDB" id="A0AA36FDP7"/>
<evidence type="ECO:0000313" key="10">
    <source>
        <dbReference type="Proteomes" id="UP001162480"/>
    </source>
</evidence>
<dbReference type="PANTHER" id="PTHR21421:SF29">
    <property type="entry name" value="GUSTATORY RECEPTOR 5A FOR TREHALOSE-RELATED"/>
    <property type="match status" value="1"/>
</dbReference>
<dbReference type="InterPro" id="IPR009318">
    <property type="entry name" value="Gustatory_rcpt"/>
</dbReference>
<dbReference type="EMBL" id="OX597828">
    <property type="protein sequence ID" value="CAI9733792.1"/>
    <property type="molecule type" value="Genomic_DNA"/>
</dbReference>
<evidence type="ECO:0000256" key="1">
    <source>
        <dbReference type="ARBA" id="ARBA00004651"/>
    </source>
</evidence>